<comment type="similarity">
    <text evidence="3">Belongs to the IFIT family.</text>
</comment>
<dbReference type="InterPro" id="IPR011990">
    <property type="entry name" value="TPR-like_helical_dom_sf"/>
</dbReference>
<evidence type="ECO:0000313" key="4">
    <source>
        <dbReference type="EMBL" id="KAK5615685.1"/>
    </source>
</evidence>
<evidence type="ECO:0000256" key="1">
    <source>
        <dbReference type="ARBA" id="ARBA00022737"/>
    </source>
</evidence>
<evidence type="ECO:0000256" key="3">
    <source>
        <dbReference type="ARBA" id="ARBA00038336"/>
    </source>
</evidence>
<reference evidence="4 5" key="1">
    <citation type="submission" date="2021-06" db="EMBL/GenBank/DDBJ databases">
        <authorList>
            <person name="Palmer J.M."/>
        </authorList>
    </citation>
    <scope>NUCLEOTIDE SEQUENCE [LARGE SCALE GENOMIC DNA]</scope>
    <source>
        <strain evidence="4 5">MEX-2019</strain>
        <tissue evidence="4">Muscle</tissue>
    </source>
</reference>
<evidence type="ECO:0000256" key="2">
    <source>
        <dbReference type="ARBA" id="ARBA00022803"/>
    </source>
</evidence>
<dbReference type="GO" id="GO:0005829">
    <property type="term" value="C:cytosol"/>
    <property type="evidence" value="ECO:0007669"/>
    <property type="project" value="TreeGrafter"/>
</dbReference>
<keyword evidence="1" id="KW-0677">Repeat</keyword>
<gene>
    <name evidence="4" type="ORF">CRENBAI_023368</name>
</gene>
<dbReference type="GO" id="GO:0051607">
    <property type="term" value="P:defense response to virus"/>
    <property type="evidence" value="ECO:0007669"/>
    <property type="project" value="TreeGrafter"/>
</dbReference>
<name>A0AAV9S3E4_9TELE</name>
<keyword evidence="2" id="KW-0802">TPR repeat</keyword>
<dbReference type="PANTHER" id="PTHR10271:SF14">
    <property type="entry name" value="INTERFERON-INDUCED PROTEIN WITH TETRATRICOPEPTIDE REPEATS-RELATED"/>
    <property type="match status" value="1"/>
</dbReference>
<comment type="caution">
    <text evidence="4">The sequence shown here is derived from an EMBL/GenBank/DDBJ whole genome shotgun (WGS) entry which is preliminary data.</text>
</comment>
<organism evidence="4 5">
    <name type="scientific">Crenichthys baileyi</name>
    <name type="common">White River springfish</name>
    <dbReference type="NCBI Taxonomy" id="28760"/>
    <lineage>
        <taxon>Eukaryota</taxon>
        <taxon>Metazoa</taxon>
        <taxon>Chordata</taxon>
        <taxon>Craniata</taxon>
        <taxon>Vertebrata</taxon>
        <taxon>Euteleostomi</taxon>
        <taxon>Actinopterygii</taxon>
        <taxon>Neopterygii</taxon>
        <taxon>Teleostei</taxon>
        <taxon>Neoteleostei</taxon>
        <taxon>Acanthomorphata</taxon>
        <taxon>Ovalentaria</taxon>
        <taxon>Atherinomorphae</taxon>
        <taxon>Cyprinodontiformes</taxon>
        <taxon>Goodeidae</taxon>
        <taxon>Crenichthys</taxon>
    </lineage>
</organism>
<accession>A0AAV9S3E4</accession>
<evidence type="ECO:0000313" key="5">
    <source>
        <dbReference type="Proteomes" id="UP001311232"/>
    </source>
</evidence>
<dbReference type="Gene3D" id="1.25.40.10">
    <property type="entry name" value="Tetratricopeptide repeat domain"/>
    <property type="match status" value="1"/>
</dbReference>
<proteinExistence type="inferred from homology"/>
<dbReference type="AlphaFoldDB" id="A0AAV9S3E4"/>
<sequence length="140" mass="16364">MKAAEIQEESMYRQKSITELEKISGRNKDPEMCRRIKDLLTRLRNQPEKQNHSTETLESKLKALQSHFTWDLEAGRPNLIHLRNILKNIGPEEENLWLGHIYNLQGFIQFKLGSTEEALKLFNQATETFQQQKTLMNVPG</sequence>
<protein>
    <submittedName>
        <fullName evidence="4">Uncharacterized protein</fullName>
    </submittedName>
</protein>
<keyword evidence="5" id="KW-1185">Reference proteome</keyword>
<dbReference type="Proteomes" id="UP001311232">
    <property type="component" value="Unassembled WGS sequence"/>
</dbReference>
<dbReference type="EMBL" id="JAHHUM010000934">
    <property type="protein sequence ID" value="KAK5615685.1"/>
    <property type="molecule type" value="Genomic_DNA"/>
</dbReference>
<dbReference type="PANTHER" id="PTHR10271">
    <property type="entry name" value="INTERFERON-INDUCED PROTEIN WITH TETRATRICOPEPTIDE REPEATS"/>
    <property type="match status" value="1"/>
</dbReference>